<dbReference type="Pfam" id="PF01497">
    <property type="entry name" value="Peripla_BP_2"/>
    <property type="match status" value="1"/>
</dbReference>
<accession>A0ABV4UDM0</accession>
<feature type="compositionally biased region" description="Basic and acidic residues" evidence="1">
    <location>
        <begin position="381"/>
        <end position="394"/>
    </location>
</feature>
<evidence type="ECO:0000313" key="3">
    <source>
        <dbReference type="EMBL" id="MFA9949751.1"/>
    </source>
</evidence>
<dbReference type="SUPFAM" id="SSF53807">
    <property type="entry name" value="Helical backbone' metal receptor"/>
    <property type="match status" value="1"/>
</dbReference>
<dbReference type="CDD" id="cd00636">
    <property type="entry name" value="TroA-like"/>
    <property type="match status" value="1"/>
</dbReference>
<dbReference type="Gene3D" id="3.40.50.1980">
    <property type="entry name" value="Nitrogenase molybdenum iron protein domain"/>
    <property type="match status" value="2"/>
</dbReference>
<protein>
    <submittedName>
        <fullName evidence="3">ABC transporter substrate-binding protein</fullName>
    </submittedName>
</protein>
<dbReference type="InterPro" id="IPR002491">
    <property type="entry name" value="ABC_transptr_periplasmic_BD"/>
</dbReference>
<keyword evidence="4" id="KW-1185">Reference proteome</keyword>
<reference evidence="4" key="1">
    <citation type="submission" date="2024-06" db="EMBL/GenBank/DDBJ databases">
        <title>Radixoralia hellwigii gen. nov., sp nov., isolated from a root canal in the human oral cavity.</title>
        <authorList>
            <person name="Bartsch S."/>
            <person name="Wittmer A."/>
            <person name="Schulz A.-K."/>
            <person name="Neumann-Schaal M."/>
            <person name="Wolf J."/>
            <person name="Gronow S."/>
            <person name="Tennert C."/>
            <person name="Haecker G."/>
            <person name="Cieplik F."/>
            <person name="Al-Ahmad A."/>
        </authorList>
    </citation>
    <scope>NUCLEOTIDE SEQUENCE [LARGE SCALE GENOMIC DNA]</scope>
    <source>
        <strain evidence="4">Wk13</strain>
    </source>
</reference>
<dbReference type="PROSITE" id="PS51257">
    <property type="entry name" value="PROKAR_LIPOPROTEIN"/>
    <property type="match status" value="1"/>
</dbReference>
<dbReference type="Proteomes" id="UP001574673">
    <property type="component" value="Unassembled WGS sequence"/>
</dbReference>
<feature type="domain" description="Fe/B12 periplasmic-binding" evidence="2">
    <location>
        <begin position="89"/>
        <end position="353"/>
    </location>
</feature>
<dbReference type="PANTHER" id="PTHR30535">
    <property type="entry name" value="VITAMIN B12-BINDING PROTEIN"/>
    <property type="match status" value="1"/>
</dbReference>
<dbReference type="PROSITE" id="PS50983">
    <property type="entry name" value="FE_B12_PBP"/>
    <property type="match status" value="1"/>
</dbReference>
<evidence type="ECO:0000256" key="1">
    <source>
        <dbReference type="SAM" id="MobiDB-lite"/>
    </source>
</evidence>
<dbReference type="RefSeq" id="WP_418890860.1">
    <property type="nucleotide sequence ID" value="NZ_JBEUWX010000002.1"/>
</dbReference>
<sequence>MMERFGFYKWFTGLVIAAVLVGLGGCQDEAGDAAPKQSFMNVGQFSVTKKEGYTEVLDGAGRKLALIPRGGKAPEGFSPSSVVEVPVQRVVAYRAFEVGILAALGVADTLVGVTDPLEKWQRDDVRQGFKAGRIAYVGQSTNVDFERIKAQRPDLVMTWDPSIIPMLDSLGIPAVVTTTPVASCLNTHMRFVEFIAPFFGREAEGQAYYAKVAAALQDIRERTKGMPQPKVMWGDIYEKRVLVEPGNAWVAELIGLAQSDYLFNDIYGTSCIEISTERFIHSGKDADLYFTYRTPDRGATSKAALARYNPLIAQIRPLGPEGHVYAPLPLYIQSSDRLDQILVDISAILHPQAFPQHKMQFFVELPDTDPKNDASPGETQRTSEKARQVRGAES</sequence>
<name>A0ABV4UDM0_9RHOO</name>
<organism evidence="3 4">
    <name type="scientific">Dentiradicibacter hellwigii</name>
    <dbReference type="NCBI Taxonomy" id="3149053"/>
    <lineage>
        <taxon>Bacteria</taxon>
        <taxon>Pseudomonadati</taxon>
        <taxon>Pseudomonadota</taxon>
        <taxon>Betaproteobacteria</taxon>
        <taxon>Rhodocyclales</taxon>
        <taxon>Rhodocyclaceae</taxon>
        <taxon>Dentiradicibacter</taxon>
    </lineage>
</organism>
<proteinExistence type="predicted"/>
<dbReference type="PANTHER" id="PTHR30535:SF34">
    <property type="entry name" value="MOLYBDATE-BINDING PROTEIN MOLA"/>
    <property type="match status" value="1"/>
</dbReference>
<evidence type="ECO:0000259" key="2">
    <source>
        <dbReference type="PROSITE" id="PS50983"/>
    </source>
</evidence>
<dbReference type="EMBL" id="JBEUWX010000002">
    <property type="protein sequence ID" value="MFA9949751.1"/>
    <property type="molecule type" value="Genomic_DNA"/>
</dbReference>
<evidence type="ECO:0000313" key="4">
    <source>
        <dbReference type="Proteomes" id="UP001574673"/>
    </source>
</evidence>
<dbReference type="InterPro" id="IPR050902">
    <property type="entry name" value="ABC_Transporter_SBP"/>
</dbReference>
<feature type="region of interest" description="Disordered" evidence="1">
    <location>
        <begin position="366"/>
        <end position="394"/>
    </location>
</feature>
<gene>
    <name evidence="3" type="ORF">ABCS64_05310</name>
</gene>
<comment type="caution">
    <text evidence="3">The sequence shown here is derived from an EMBL/GenBank/DDBJ whole genome shotgun (WGS) entry which is preliminary data.</text>
</comment>